<organism evidence="1 2">
    <name type="scientific">Gnathostoma spinigerum</name>
    <dbReference type="NCBI Taxonomy" id="75299"/>
    <lineage>
        <taxon>Eukaryota</taxon>
        <taxon>Metazoa</taxon>
        <taxon>Ecdysozoa</taxon>
        <taxon>Nematoda</taxon>
        <taxon>Chromadorea</taxon>
        <taxon>Rhabditida</taxon>
        <taxon>Spirurina</taxon>
        <taxon>Gnathostomatomorpha</taxon>
        <taxon>Gnathostomatoidea</taxon>
        <taxon>Gnathostomatidae</taxon>
        <taxon>Gnathostoma</taxon>
    </lineage>
</organism>
<evidence type="ECO:0000313" key="2">
    <source>
        <dbReference type="Proteomes" id="UP001608902"/>
    </source>
</evidence>
<name>A0ABD6E9W9_9BILA</name>
<gene>
    <name evidence="1" type="ORF">AB6A40_003125</name>
</gene>
<protein>
    <recommendedName>
        <fullName evidence="3">Secreted protein</fullName>
    </recommendedName>
</protein>
<dbReference type="EMBL" id="JBGFUD010001533">
    <property type="protein sequence ID" value="MFH4976416.1"/>
    <property type="molecule type" value="Genomic_DNA"/>
</dbReference>
<dbReference type="AlphaFoldDB" id="A0ABD6E9W9"/>
<comment type="caution">
    <text evidence="1">The sequence shown here is derived from an EMBL/GenBank/DDBJ whole genome shotgun (WGS) entry which is preliminary data.</text>
</comment>
<sequence>MWRRSWFLVLRVHNTGCGQGRLVGGAYGCLVLHQSTCFAHVHLSALSPKCFLCSMFLAATNVFSAQYCHGAAFFSDADHEFHCIRTCNEMCDSRRTQKTLSCKRRMFPIEYLQRNSVMWVHRKLVVRLRRSNLTYNFEFGGRGLRAHGTGEKRSAGHIVKDIVKEQRAG</sequence>
<evidence type="ECO:0000313" key="1">
    <source>
        <dbReference type="EMBL" id="MFH4976416.1"/>
    </source>
</evidence>
<dbReference type="Proteomes" id="UP001608902">
    <property type="component" value="Unassembled WGS sequence"/>
</dbReference>
<reference evidence="1 2" key="1">
    <citation type="submission" date="2024-08" db="EMBL/GenBank/DDBJ databases">
        <title>Gnathostoma spinigerum genome.</title>
        <authorList>
            <person name="Gonzalez-Bertolin B."/>
            <person name="Monzon S."/>
            <person name="Zaballos A."/>
            <person name="Jimenez P."/>
            <person name="Dekumyoy P."/>
            <person name="Varona S."/>
            <person name="Cuesta I."/>
            <person name="Sumanam S."/>
            <person name="Adisakwattana P."/>
            <person name="Gasser R.B."/>
            <person name="Hernandez-Gonzalez A."/>
            <person name="Young N.D."/>
            <person name="Perteguer M.J."/>
        </authorList>
    </citation>
    <scope>NUCLEOTIDE SEQUENCE [LARGE SCALE GENOMIC DNA]</scope>
    <source>
        <strain evidence="1">AL3</strain>
        <tissue evidence="1">Liver</tissue>
    </source>
</reference>
<accession>A0ABD6E9W9</accession>
<keyword evidence="2" id="KW-1185">Reference proteome</keyword>
<evidence type="ECO:0008006" key="3">
    <source>
        <dbReference type="Google" id="ProtNLM"/>
    </source>
</evidence>
<proteinExistence type="predicted"/>